<evidence type="ECO:0000259" key="2">
    <source>
        <dbReference type="Pfam" id="PF07510"/>
    </source>
</evidence>
<dbReference type="Pfam" id="PF03235">
    <property type="entry name" value="GmrSD_N"/>
    <property type="match status" value="1"/>
</dbReference>
<dbReference type="Proteomes" id="UP000076152">
    <property type="component" value="Chromosome"/>
</dbReference>
<dbReference type="InterPro" id="IPR004919">
    <property type="entry name" value="GmrSD_N"/>
</dbReference>
<dbReference type="EMBL" id="CP015145">
    <property type="protein sequence ID" value="AMX18486.1"/>
    <property type="molecule type" value="Genomic_DNA"/>
</dbReference>
<dbReference type="PANTHER" id="PTHR35149:SF1">
    <property type="entry name" value="DUF5655 DOMAIN-CONTAINING PROTEIN"/>
    <property type="match status" value="1"/>
</dbReference>
<gene>
    <name evidence="3" type="ORF">IEC338SC_1344</name>
</gene>
<dbReference type="PANTHER" id="PTHR35149">
    <property type="entry name" value="SLL5132 PROTEIN"/>
    <property type="match status" value="1"/>
</dbReference>
<evidence type="ECO:0008006" key="5">
    <source>
        <dbReference type="Google" id="ProtNLM"/>
    </source>
</evidence>
<accession>A0AB33B7L8</accession>
<protein>
    <recommendedName>
        <fullName evidence="5">DUF262 domain-containing protein</fullName>
    </recommendedName>
</protein>
<dbReference type="AlphaFoldDB" id="A0AB33B7L8"/>
<dbReference type="InterPro" id="IPR011089">
    <property type="entry name" value="GmrSD_C"/>
</dbReference>
<organism evidence="3 4">
    <name type="scientific">Acinetobacter pittii</name>
    <name type="common">Acinetobacter genomosp. 3</name>
    <dbReference type="NCBI Taxonomy" id="48296"/>
    <lineage>
        <taxon>Bacteria</taxon>
        <taxon>Pseudomonadati</taxon>
        <taxon>Pseudomonadota</taxon>
        <taxon>Gammaproteobacteria</taxon>
        <taxon>Moraxellales</taxon>
        <taxon>Moraxellaceae</taxon>
        <taxon>Acinetobacter</taxon>
        <taxon>Acinetobacter calcoaceticus/baumannii complex</taxon>
    </lineage>
</organism>
<evidence type="ECO:0000259" key="1">
    <source>
        <dbReference type="Pfam" id="PF03235"/>
    </source>
</evidence>
<dbReference type="RefSeq" id="WP_082188450.1">
    <property type="nucleotide sequence ID" value="NZ_CP015145.1"/>
</dbReference>
<feature type="domain" description="GmrSD restriction endonucleases N-terminal" evidence="1">
    <location>
        <begin position="13"/>
        <end position="226"/>
    </location>
</feature>
<feature type="domain" description="GmrSD restriction endonucleases C-terminal" evidence="2">
    <location>
        <begin position="423"/>
        <end position="580"/>
    </location>
</feature>
<evidence type="ECO:0000313" key="3">
    <source>
        <dbReference type="EMBL" id="AMX18486.1"/>
    </source>
</evidence>
<evidence type="ECO:0000313" key="4">
    <source>
        <dbReference type="Proteomes" id="UP000076152"/>
    </source>
</evidence>
<sequence>MENTIHTLQNIFKISIFSIPQYQRAYAWEKDKQLPTYLDDLRQQAFATDRNQDKSYFLGTLLLHQVDPLNNDKNIHVVDGQQRLTTSVIFIAAALNFLGKNKDKIDDPTIKLKSLYRNFIFDDDDEVHKFNTIQEDNAFFRSAILKTTKGNTTEASPSSKRLKEAYDFFSNEVKPDEWIKLLKVLINAKVMVYSVQDSADATLIFELQNDRGKRLTDLEALKSYLMHLIYLHAKNPNDSLSIVQTHFSNIYRFIERQLENKLIPSEDSILSYHAVSYLSWQADEWRHPKDLIKKIIQRMEPDSIQNWVLEFVSNLEETYKVFTKLFDSLDTYTEFTHLLMVKKMAVFWPIVIKTFVLDQTANKKQFCLVMRLMEVFAVRGYALSGIRSDAGLSTLYASARDFKGNYKELQDLLFSMSSWWGMENRFTNSIESPTFYNQNRIDATYILWRYENYLRSQTGRKVEHLSWKHYLKPKDNASKLSLEHIAARNNPISNTVVEWDEGEQKHFYEVATHRIGNLVIDSISANSSKGDYDFSDKLDALSTHSTFLSQGELKKYALKKDDIYYWTIDSIKNRQKDLVAFIKETWNPEKYYQSIDNIEEDELQGMVTEHEDV</sequence>
<dbReference type="Pfam" id="PF07510">
    <property type="entry name" value="GmrSD_C"/>
    <property type="match status" value="1"/>
</dbReference>
<reference evidence="3 4" key="1">
    <citation type="submission" date="2016-04" db="EMBL/GenBank/DDBJ databases">
        <title>Complete genome sequencing of OXA-72 bearing Acinetobacter pittii strain IEC338SC.</title>
        <authorList>
            <person name="Brasiliense D.M."/>
            <person name="Lima K.V."/>
            <person name="Souza C.O."/>
            <person name="Dutra L.G."/>
            <person name="Mamizuka E.M."/>
            <person name="Perez-Chaparro P.J."/>
            <person name="McCulloch J.A."/>
        </authorList>
    </citation>
    <scope>NUCLEOTIDE SEQUENCE [LARGE SCALE GENOMIC DNA]</scope>
    <source>
        <strain evidence="3 4">IEC338SC</strain>
    </source>
</reference>
<name>A0AB33B7L8_ACIPI</name>
<proteinExistence type="predicted"/>